<protein>
    <submittedName>
        <fullName evidence="3">Uncharacterized protein</fullName>
    </submittedName>
</protein>
<dbReference type="EMBL" id="BAAANF010000017">
    <property type="protein sequence ID" value="GAA1698664.1"/>
    <property type="molecule type" value="Genomic_DNA"/>
</dbReference>
<gene>
    <name evidence="3" type="ORF">GCM10009745_51390</name>
</gene>
<accession>A0ABP4U5N1</accession>
<feature type="chain" id="PRO_5046570569" evidence="2">
    <location>
        <begin position="25"/>
        <end position="50"/>
    </location>
</feature>
<proteinExistence type="predicted"/>
<feature type="signal peptide" evidence="2">
    <location>
        <begin position="1"/>
        <end position="24"/>
    </location>
</feature>
<organism evidence="3 4">
    <name type="scientific">Kribbella yunnanensis</name>
    <dbReference type="NCBI Taxonomy" id="190194"/>
    <lineage>
        <taxon>Bacteria</taxon>
        <taxon>Bacillati</taxon>
        <taxon>Actinomycetota</taxon>
        <taxon>Actinomycetes</taxon>
        <taxon>Propionibacteriales</taxon>
        <taxon>Kribbellaceae</taxon>
        <taxon>Kribbella</taxon>
    </lineage>
</organism>
<name>A0ABP4U5N1_9ACTN</name>
<evidence type="ECO:0000256" key="1">
    <source>
        <dbReference type="SAM" id="MobiDB-lite"/>
    </source>
</evidence>
<dbReference type="Proteomes" id="UP001500280">
    <property type="component" value="Unassembled WGS sequence"/>
</dbReference>
<evidence type="ECO:0000313" key="4">
    <source>
        <dbReference type="Proteomes" id="UP001500280"/>
    </source>
</evidence>
<sequence length="50" mass="4929">MYKMWKRLAVLGAAAVAVAGTLIAATDNPATAATGARPPACTATPARTSA</sequence>
<reference evidence="4" key="1">
    <citation type="journal article" date="2019" name="Int. J. Syst. Evol. Microbiol.">
        <title>The Global Catalogue of Microorganisms (GCM) 10K type strain sequencing project: providing services to taxonomists for standard genome sequencing and annotation.</title>
        <authorList>
            <consortium name="The Broad Institute Genomics Platform"/>
            <consortium name="The Broad Institute Genome Sequencing Center for Infectious Disease"/>
            <person name="Wu L."/>
            <person name="Ma J."/>
        </authorList>
    </citation>
    <scope>NUCLEOTIDE SEQUENCE [LARGE SCALE GENOMIC DNA]</scope>
    <source>
        <strain evidence="4">JCM 14307</strain>
    </source>
</reference>
<evidence type="ECO:0000256" key="2">
    <source>
        <dbReference type="SAM" id="SignalP"/>
    </source>
</evidence>
<comment type="caution">
    <text evidence="3">The sequence shown here is derived from an EMBL/GenBank/DDBJ whole genome shotgun (WGS) entry which is preliminary data.</text>
</comment>
<keyword evidence="2" id="KW-0732">Signal</keyword>
<dbReference type="RefSeq" id="WP_344157024.1">
    <property type="nucleotide sequence ID" value="NZ_BAAANF010000017.1"/>
</dbReference>
<keyword evidence="4" id="KW-1185">Reference proteome</keyword>
<feature type="region of interest" description="Disordered" evidence="1">
    <location>
        <begin position="30"/>
        <end position="50"/>
    </location>
</feature>
<evidence type="ECO:0000313" key="3">
    <source>
        <dbReference type="EMBL" id="GAA1698664.1"/>
    </source>
</evidence>